<evidence type="ECO:0008006" key="5">
    <source>
        <dbReference type="Google" id="ProtNLM"/>
    </source>
</evidence>
<evidence type="ECO:0000256" key="1">
    <source>
        <dbReference type="SAM" id="Phobius"/>
    </source>
</evidence>
<dbReference type="KEGG" id="gtl:EP073_10270"/>
<dbReference type="Proteomes" id="UP000287502">
    <property type="component" value="Chromosome"/>
</dbReference>
<dbReference type="GO" id="GO:0020037">
    <property type="term" value="F:heme binding"/>
    <property type="evidence" value="ECO:0007669"/>
    <property type="project" value="InterPro"/>
</dbReference>
<reference evidence="3 4" key="1">
    <citation type="submission" date="2019-01" db="EMBL/GenBank/DDBJ databases">
        <title>Geovibrio thiophilus DSM 11263, complete genome.</title>
        <authorList>
            <person name="Spring S."/>
            <person name="Bunk B."/>
            <person name="Sproer C."/>
        </authorList>
    </citation>
    <scope>NUCLEOTIDE SEQUENCE [LARGE SCALE GENOMIC DNA]</scope>
    <source>
        <strain evidence="3 4">DSM 11263</strain>
    </source>
</reference>
<keyword evidence="2" id="KW-0732">Signal</keyword>
<name>A0A410K050_9BACT</name>
<dbReference type="EMBL" id="CP035108">
    <property type="protein sequence ID" value="QAR33774.1"/>
    <property type="molecule type" value="Genomic_DNA"/>
</dbReference>
<evidence type="ECO:0000313" key="3">
    <source>
        <dbReference type="EMBL" id="QAR33774.1"/>
    </source>
</evidence>
<feature type="signal peptide" evidence="2">
    <location>
        <begin position="1"/>
        <end position="26"/>
    </location>
</feature>
<keyword evidence="4" id="KW-1185">Reference proteome</keyword>
<accession>A0A410K050</accession>
<dbReference type="GO" id="GO:0009055">
    <property type="term" value="F:electron transfer activity"/>
    <property type="evidence" value="ECO:0007669"/>
    <property type="project" value="InterPro"/>
</dbReference>
<gene>
    <name evidence="3" type="ORF">EP073_10270</name>
</gene>
<keyword evidence="1" id="KW-0472">Membrane</keyword>
<feature type="transmembrane region" description="Helical" evidence="1">
    <location>
        <begin position="115"/>
        <end position="133"/>
    </location>
</feature>
<dbReference type="RefSeq" id="WP_128467060.1">
    <property type="nucleotide sequence ID" value="NZ_CP035108.1"/>
</dbReference>
<keyword evidence="1" id="KW-0812">Transmembrane</keyword>
<organism evidence="3 4">
    <name type="scientific">Geovibrio thiophilus</name>
    <dbReference type="NCBI Taxonomy" id="139438"/>
    <lineage>
        <taxon>Bacteria</taxon>
        <taxon>Pseudomonadati</taxon>
        <taxon>Deferribacterota</taxon>
        <taxon>Deferribacteres</taxon>
        <taxon>Deferribacterales</taxon>
        <taxon>Geovibrionaceae</taxon>
        <taxon>Geovibrio</taxon>
    </lineage>
</organism>
<proteinExistence type="predicted"/>
<protein>
    <recommendedName>
        <fullName evidence="5">Cytochrome c domain-containing protein</fullName>
    </recommendedName>
</protein>
<keyword evidence="1" id="KW-1133">Transmembrane helix</keyword>
<sequence>MKNAIIFLFAALAAVFTAFSPSPALAGILTESSGRSPACISCHSVSVMGLEGGYLASDISGFIDDFGAEGAADFLKNIPIEVMAAAYAADPLTDTDIEGLIDDFGSGKAFQINHIAAGAVLAVLLALLLRLVFRRRGGRE</sequence>
<dbReference type="SUPFAM" id="SSF46626">
    <property type="entry name" value="Cytochrome c"/>
    <property type="match status" value="1"/>
</dbReference>
<dbReference type="AlphaFoldDB" id="A0A410K050"/>
<evidence type="ECO:0000256" key="2">
    <source>
        <dbReference type="SAM" id="SignalP"/>
    </source>
</evidence>
<dbReference type="InterPro" id="IPR036909">
    <property type="entry name" value="Cyt_c-like_dom_sf"/>
</dbReference>
<evidence type="ECO:0000313" key="4">
    <source>
        <dbReference type="Proteomes" id="UP000287502"/>
    </source>
</evidence>
<dbReference type="OrthoDB" id="2680585at2"/>
<feature type="chain" id="PRO_5019237777" description="Cytochrome c domain-containing protein" evidence="2">
    <location>
        <begin position="27"/>
        <end position="140"/>
    </location>
</feature>